<dbReference type="CDD" id="cd16274">
    <property type="entry name" value="PQQB-like_MBL-fold"/>
    <property type="match status" value="1"/>
</dbReference>
<dbReference type="NCBIfam" id="TIGR02108">
    <property type="entry name" value="PQQ_syn_pqqB"/>
    <property type="match status" value="1"/>
</dbReference>
<comment type="function">
    <text evidence="7">May be involved in the transport of PQQ or its precursor to the periplasm.</text>
</comment>
<proteinExistence type="inferred from homology"/>
<dbReference type="SUPFAM" id="SSF56281">
    <property type="entry name" value="Metallo-hydrolase/oxidoreductase"/>
    <property type="match status" value="1"/>
</dbReference>
<name>A0A1Y5ETL9_COLPS</name>
<comment type="pathway">
    <text evidence="1 7">Cofactor biosynthesis; pyrroloquinoline quinone biosynthesis.</text>
</comment>
<evidence type="ECO:0000256" key="7">
    <source>
        <dbReference type="HAMAP-Rule" id="MF_00653"/>
    </source>
</evidence>
<reference evidence="10" key="1">
    <citation type="journal article" date="2017" name="Proc. Natl. Acad. Sci. U.S.A.">
        <title>Simulation of Deepwater Horizon oil plume reveals substrate specialization within a complex community of hydrocarbon degraders.</title>
        <authorList>
            <person name="Hu P."/>
            <person name="Dubinsky E.A."/>
            <person name="Probst A.J."/>
            <person name="Wang J."/>
            <person name="Sieber C.M.K."/>
            <person name="Tom L.M."/>
            <person name="Gardinali P."/>
            <person name="Banfield J.F."/>
            <person name="Atlas R.M."/>
            <person name="Andersen G.L."/>
        </authorList>
    </citation>
    <scope>NUCLEOTIDE SEQUENCE [LARGE SCALE GENOMIC DNA]</scope>
</reference>
<comment type="similarity">
    <text evidence="2 7">Belongs to the PqqB family.</text>
</comment>
<sequence length="305" mass="33434">MQILILGSAAGGGFPQWNCHCANCKGLRQDTIKATARTQSSIAVSPDGKNWVLINASPDIRQQINQSPQLWPEQGARGTNIRGAILTDSQVDHTTGLLTLREGLPLDIYCTAVVHEDLSEAFPLFNMLTHWRGGLKYQQIGTDHRQSFTVGGVTSIEFYPVVLESNAPPYSRYRDKVVAGNNIGLKIVDKSSGKYLFYLPGIVQTNPLVDEMLSEASCVLMDGTLWLDDEMIAQGVGSKLGSEMGHLPVNGEFGSVALLNRFNIERKILIHINNTNPILNEESSQHQFVLDNGVEIATDGMEITI</sequence>
<dbReference type="Proteomes" id="UP000243053">
    <property type="component" value="Unassembled WGS sequence"/>
</dbReference>
<evidence type="ECO:0000256" key="2">
    <source>
        <dbReference type="ARBA" id="ARBA00008481"/>
    </source>
</evidence>
<feature type="domain" description="Metallo-beta-lactamase" evidence="8">
    <location>
        <begin position="50"/>
        <end position="272"/>
    </location>
</feature>
<gene>
    <name evidence="7" type="primary">pqqB</name>
    <name evidence="9" type="ORF">A9Q75_01285</name>
</gene>
<dbReference type="Pfam" id="PF12706">
    <property type="entry name" value="Lactamase_B_2"/>
    <property type="match status" value="1"/>
</dbReference>
<evidence type="ECO:0000256" key="5">
    <source>
        <dbReference type="ARBA" id="ARBA00022905"/>
    </source>
</evidence>
<evidence type="ECO:0000256" key="6">
    <source>
        <dbReference type="ARBA" id="ARBA00030966"/>
    </source>
</evidence>
<evidence type="ECO:0000313" key="10">
    <source>
        <dbReference type="Proteomes" id="UP000243053"/>
    </source>
</evidence>
<dbReference type="UniPathway" id="UPA00539"/>
<dbReference type="PANTHER" id="PTHR42663">
    <property type="entry name" value="HYDROLASE C777.06C-RELATED-RELATED"/>
    <property type="match status" value="1"/>
</dbReference>
<evidence type="ECO:0000313" key="9">
    <source>
        <dbReference type="EMBL" id="OUR84786.1"/>
    </source>
</evidence>
<dbReference type="AlphaFoldDB" id="A0A1Y5ETL9"/>
<dbReference type="InterPro" id="IPR011842">
    <property type="entry name" value="PQQ_synth_PqqB"/>
</dbReference>
<evidence type="ECO:0000256" key="1">
    <source>
        <dbReference type="ARBA" id="ARBA00004886"/>
    </source>
</evidence>
<dbReference type="EMBL" id="MAAF01000009">
    <property type="protein sequence ID" value="OUR84786.1"/>
    <property type="molecule type" value="Genomic_DNA"/>
</dbReference>
<evidence type="ECO:0000256" key="4">
    <source>
        <dbReference type="ARBA" id="ARBA00022448"/>
    </source>
</evidence>
<keyword evidence="5 7" id="KW-0884">PQQ biosynthesis</keyword>
<protein>
    <recommendedName>
        <fullName evidence="3 7">Coenzyme PQQ synthesis protein B</fullName>
    </recommendedName>
    <alternativeName>
        <fullName evidence="6 7">Pyrroloquinoline quinone biosynthesis protein B</fullName>
    </alternativeName>
</protein>
<dbReference type="Gene3D" id="3.60.15.10">
    <property type="entry name" value="Ribonuclease Z/Hydroxyacylglutathione hydrolase-like"/>
    <property type="match status" value="1"/>
</dbReference>
<dbReference type="HAMAP" id="MF_00653">
    <property type="entry name" value="PQQ_syn_PqqB"/>
    <property type="match status" value="1"/>
</dbReference>
<comment type="caution">
    <text evidence="9">The sequence shown here is derived from an EMBL/GenBank/DDBJ whole genome shotgun (WGS) entry which is preliminary data.</text>
</comment>
<evidence type="ECO:0000256" key="3">
    <source>
        <dbReference type="ARBA" id="ARBA00015084"/>
    </source>
</evidence>
<dbReference type="InterPro" id="IPR001279">
    <property type="entry name" value="Metallo-B-lactamas"/>
</dbReference>
<dbReference type="InterPro" id="IPR036866">
    <property type="entry name" value="RibonucZ/Hydroxyglut_hydro"/>
</dbReference>
<organism evidence="9 10">
    <name type="scientific">Colwellia psychrerythraea</name>
    <name type="common">Vibrio psychroerythus</name>
    <dbReference type="NCBI Taxonomy" id="28229"/>
    <lineage>
        <taxon>Bacteria</taxon>
        <taxon>Pseudomonadati</taxon>
        <taxon>Pseudomonadota</taxon>
        <taxon>Gammaproteobacteria</taxon>
        <taxon>Alteromonadales</taxon>
        <taxon>Colwelliaceae</taxon>
        <taxon>Colwellia</taxon>
    </lineage>
</organism>
<dbReference type="GO" id="GO:0018189">
    <property type="term" value="P:pyrroloquinoline quinone biosynthetic process"/>
    <property type="evidence" value="ECO:0007669"/>
    <property type="project" value="UniProtKB-UniRule"/>
</dbReference>
<keyword evidence="4 7" id="KW-0813">Transport</keyword>
<evidence type="ECO:0000259" key="8">
    <source>
        <dbReference type="Pfam" id="PF12706"/>
    </source>
</evidence>
<accession>A0A1Y5ETL9</accession>
<dbReference type="PANTHER" id="PTHR42663:SF7">
    <property type="entry name" value="COENZYME PQQ SYNTHESIS PROTEIN B"/>
    <property type="match status" value="1"/>
</dbReference>